<evidence type="ECO:0000256" key="1">
    <source>
        <dbReference type="ARBA" id="ARBA00001974"/>
    </source>
</evidence>
<keyword evidence="3" id="KW-0274">FAD</keyword>
<dbReference type="PANTHER" id="PTHR46496">
    <property type="match status" value="1"/>
</dbReference>
<evidence type="ECO:0000256" key="3">
    <source>
        <dbReference type="ARBA" id="ARBA00022827"/>
    </source>
</evidence>
<reference evidence="6" key="1">
    <citation type="submission" date="2021-01" db="EMBL/GenBank/DDBJ databases">
        <authorList>
            <person name="Corre E."/>
            <person name="Pelletier E."/>
            <person name="Niang G."/>
            <person name="Scheremetjew M."/>
            <person name="Finn R."/>
            <person name="Kale V."/>
            <person name="Holt S."/>
            <person name="Cochrane G."/>
            <person name="Meng A."/>
            <person name="Brown T."/>
            <person name="Cohen L."/>
        </authorList>
    </citation>
    <scope>NUCLEOTIDE SEQUENCE</scope>
    <source>
        <strain evidence="6">CCMP1594</strain>
    </source>
</reference>
<dbReference type="EMBL" id="HBJA01027455">
    <property type="protein sequence ID" value="CAE0797819.1"/>
    <property type="molecule type" value="Transcribed_RNA"/>
</dbReference>
<dbReference type="AlphaFoldDB" id="A0A7S4CI63"/>
<dbReference type="InterPro" id="IPR002938">
    <property type="entry name" value="FAD-bd"/>
</dbReference>
<dbReference type="GO" id="GO:0016491">
    <property type="term" value="F:oxidoreductase activity"/>
    <property type="evidence" value="ECO:0007669"/>
    <property type="project" value="UniProtKB-KW"/>
</dbReference>
<dbReference type="SUPFAM" id="SSF51905">
    <property type="entry name" value="FAD/NAD(P)-binding domain"/>
    <property type="match status" value="1"/>
</dbReference>
<evidence type="ECO:0000256" key="2">
    <source>
        <dbReference type="ARBA" id="ARBA00022630"/>
    </source>
</evidence>
<protein>
    <recommendedName>
        <fullName evidence="5">FAD-binding domain-containing protein</fullName>
    </recommendedName>
</protein>
<dbReference type="InterPro" id="IPR036188">
    <property type="entry name" value="FAD/NAD-bd_sf"/>
</dbReference>
<evidence type="ECO:0000259" key="5">
    <source>
        <dbReference type="Pfam" id="PF01494"/>
    </source>
</evidence>
<accession>A0A7S4CI63</accession>
<proteinExistence type="predicted"/>
<comment type="cofactor">
    <cofactor evidence="1">
        <name>FAD</name>
        <dbReference type="ChEBI" id="CHEBI:57692"/>
    </cofactor>
</comment>
<dbReference type="Pfam" id="PF01494">
    <property type="entry name" value="FAD_binding_3"/>
    <property type="match status" value="1"/>
</dbReference>
<organism evidence="6">
    <name type="scientific">Eutreptiella gymnastica</name>
    <dbReference type="NCBI Taxonomy" id="73025"/>
    <lineage>
        <taxon>Eukaryota</taxon>
        <taxon>Discoba</taxon>
        <taxon>Euglenozoa</taxon>
        <taxon>Euglenida</taxon>
        <taxon>Spirocuta</taxon>
        <taxon>Euglenophyceae</taxon>
        <taxon>Eutreptiales</taxon>
        <taxon>Eutreptiaceae</taxon>
        <taxon>Eutreptiella</taxon>
    </lineage>
</organism>
<evidence type="ECO:0000313" key="6">
    <source>
        <dbReference type="EMBL" id="CAE0797819.1"/>
    </source>
</evidence>
<name>A0A7S4CI63_9EUGL</name>
<dbReference type="Gene3D" id="3.50.50.60">
    <property type="entry name" value="FAD/NAD(P)-binding domain"/>
    <property type="match status" value="1"/>
</dbReference>
<feature type="domain" description="FAD-binding" evidence="5">
    <location>
        <begin position="66"/>
        <end position="181"/>
    </location>
</feature>
<sequence length="282" mass="32405">MYNQEARGDGSGTTYSGYSVYAGETVIKTDDYFDVGYKVYIGPKQYFVTSDVGHGRLQWYAFLVLPPGTKAEGSKRDYIAELFKDWSPDIHKVLDATLEEEIEQRDLYDRPPEIFRSWSEGDVTMLGDAVHPMMPNLGQGGGQAMEDAYILTNILAEVTDRRQIPRKLQEYYWKRIVRVSAVQGLSRYASDVIISTFDTPWSFMDDVQPLTYSSFCTTLLRPVLPIIFLLQFGYLYSYHPATMEGAMPRLVRNLAARHKKEAEEAWQNQERGTEFHHMNQFA</sequence>
<dbReference type="GO" id="GO:0071949">
    <property type="term" value="F:FAD binding"/>
    <property type="evidence" value="ECO:0007669"/>
    <property type="project" value="InterPro"/>
</dbReference>
<keyword evidence="2" id="KW-0285">Flavoprotein</keyword>
<gene>
    <name evidence="6" type="ORF">EGYM00163_LOCUS8939</name>
</gene>
<dbReference type="PANTHER" id="PTHR46496:SF1">
    <property type="entry name" value="ZEAXANTHIN EPOXIDASE, CHLOROPLASTIC"/>
    <property type="match status" value="1"/>
</dbReference>
<evidence type="ECO:0000256" key="4">
    <source>
        <dbReference type="ARBA" id="ARBA00023002"/>
    </source>
</evidence>
<keyword evidence="4" id="KW-0560">Oxidoreductase</keyword>